<comment type="caution">
    <text evidence="2">The sequence shown here is derived from an EMBL/GenBank/DDBJ whole genome shotgun (WGS) entry which is preliminary data.</text>
</comment>
<sequence length="59" mass="6373">SAASFGQTTNPTPTGFKQAAIEEQPTKVDDLSESIINEFKAEHFKLGLVPDVPPPLEMC</sequence>
<reference evidence="2" key="2">
    <citation type="submission" date="2021-01" db="EMBL/GenBank/DDBJ databases">
        <authorList>
            <person name="Schikora-Tamarit M.A."/>
        </authorList>
    </citation>
    <scope>NUCLEOTIDE SEQUENCE</scope>
    <source>
        <strain evidence="2">CBS2887</strain>
    </source>
</reference>
<evidence type="ECO:0000313" key="3">
    <source>
        <dbReference type="Proteomes" id="UP000774326"/>
    </source>
</evidence>
<dbReference type="Proteomes" id="UP000774326">
    <property type="component" value="Unassembled WGS sequence"/>
</dbReference>
<evidence type="ECO:0000313" key="2">
    <source>
        <dbReference type="EMBL" id="KAH3673227.1"/>
    </source>
</evidence>
<accession>A0A9P8PKX0</accession>
<evidence type="ECO:0000256" key="1">
    <source>
        <dbReference type="SAM" id="MobiDB-lite"/>
    </source>
</evidence>
<name>A0A9P8PKX0_WICPI</name>
<feature type="non-terminal residue" evidence="2">
    <location>
        <position position="1"/>
    </location>
</feature>
<proteinExistence type="predicted"/>
<organism evidence="2 3">
    <name type="scientific">Wickerhamomyces pijperi</name>
    <name type="common">Yeast</name>
    <name type="synonym">Pichia pijperi</name>
    <dbReference type="NCBI Taxonomy" id="599730"/>
    <lineage>
        <taxon>Eukaryota</taxon>
        <taxon>Fungi</taxon>
        <taxon>Dikarya</taxon>
        <taxon>Ascomycota</taxon>
        <taxon>Saccharomycotina</taxon>
        <taxon>Saccharomycetes</taxon>
        <taxon>Phaffomycetales</taxon>
        <taxon>Wickerhamomycetaceae</taxon>
        <taxon>Wickerhamomyces</taxon>
    </lineage>
</organism>
<reference evidence="2" key="1">
    <citation type="journal article" date="2021" name="Open Biol.">
        <title>Shared evolutionary footprints suggest mitochondrial oxidative damage underlies multiple complex I losses in fungi.</title>
        <authorList>
            <person name="Schikora-Tamarit M.A."/>
            <person name="Marcet-Houben M."/>
            <person name="Nosek J."/>
            <person name="Gabaldon T."/>
        </authorList>
    </citation>
    <scope>NUCLEOTIDE SEQUENCE</scope>
    <source>
        <strain evidence="2">CBS2887</strain>
    </source>
</reference>
<keyword evidence="3" id="KW-1185">Reference proteome</keyword>
<protein>
    <submittedName>
        <fullName evidence="2">Uncharacterized protein</fullName>
    </submittedName>
</protein>
<dbReference type="AlphaFoldDB" id="A0A9P8PKX0"/>
<feature type="compositionally biased region" description="Polar residues" evidence="1">
    <location>
        <begin position="1"/>
        <end position="15"/>
    </location>
</feature>
<feature type="region of interest" description="Disordered" evidence="1">
    <location>
        <begin position="1"/>
        <end position="27"/>
    </location>
</feature>
<dbReference type="OrthoDB" id="20729at2759"/>
<gene>
    <name evidence="2" type="ORF">WICPIJ_009880</name>
</gene>
<dbReference type="EMBL" id="JAEUBG010005689">
    <property type="protein sequence ID" value="KAH3673227.1"/>
    <property type="molecule type" value="Genomic_DNA"/>
</dbReference>